<keyword evidence="2" id="KW-1185">Reference proteome</keyword>
<dbReference type="SUPFAM" id="SSF53756">
    <property type="entry name" value="UDP-Glycosyltransferase/glycogen phosphorylase"/>
    <property type="match status" value="1"/>
</dbReference>
<reference evidence="1 2" key="1">
    <citation type="submission" date="2017-03" db="EMBL/GenBank/DDBJ databases">
        <authorList>
            <person name="Afonso C.L."/>
            <person name="Miller P.J."/>
            <person name="Scott M.A."/>
            <person name="Spackman E."/>
            <person name="Goraichik I."/>
            <person name="Dimitrov K.M."/>
            <person name="Suarez D.L."/>
            <person name="Swayne D.E."/>
        </authorList>
    </citation>
    <scope>NUCLEOTIDE SEQUENCE [LARGE SCALE GENOMIC DNA]</scope>
    <source>
        <strain evidence="1">PRJEB14757</strain>
    </source>
</reference>
<dbReference type="PANTHER" id="PTHR12526">
    <property type="entry name" value="GLYCOSYLTRANSFERASE"/>
    <property type="match status" value="1"/>
</dbReference>
<dbReference type="AlphaFoldDB" id="A0A1W1HBZ1"/>
<dbReference type="EMBL" id="FWEV01000117">
    <property type="protein sequence ID" value="SLM29963.1"/>
    <property type="molecule type" value="Genomic_DNA"/>
</dbReference>
<dbReference type="Pfam" id="PF13692">
    <property type="entry name" value="Glyco_trans_1_4"/>
    <property type="match status" value="1"/>
</dbReference>
<dbReference type="Gene3D" id="3.40.50.2000">
    <property type="entry name" value="Glycogen Phosphorylase B"/>
    <property type="match status" value="2"/>
</dbReference>
<evidence type="ECO:0000313" key="1">
    <source>
        <dbReference type="EMBL" id="SLM29963.1"/>
    </source>
</evidence>
<gene>
    <name evidence="1" type="ORF">MTBBW1_2030053</name>
</gene>
<dbReference type="STRING" id="1246637.MTBBW1_2030053"/>
<name>A0A1W1HBZ1_9BACT</name>
<dbReference type="GO" id="GO:0016740">
    <property type="term" value="F:transferase activity"/>
    <property type="evidence" value="ECO:0007669"/>
    <property type="project" value="UniProtKB-KW"/>
</dbReference>
<accession>A0A1W1HBZ1</accession>
<sequence>MNKTIHEQSKQLTLGLGSQDIRSLFKVHAGDIGPLTNDIIQDNYNRLVKWIKSHEVHVTEEVEAFFERWHLLEKQMAKLDEKIESLLNQLHSSRVGKIWRGIPIPQVTTILKKNRQIRDLIAEAPIDSITGDTGLLLPKNKKPIEKDRVQEILDYTPVFDAFAGDMENPELMVRVAAPGPHPVAIKDNKRLCFSICCAHNDFFCIKIMLATYVRVNTCDLRVFIFKEDENHDRHRLAPVFSCEFNAIDVLDNQYYPISFPPIGDSRGNVYRIEIDSPNATEDQHIAVWCHPADSKLMTDARMISGSKLLINDEQHERFPLSFLDTQAALYPWMRRLLSGIPLKQFMDKKTDKQHKRVDHALWIYNNKIDHSGFLPAALLLFFQMAEQVGRSVSVSVYGVHDPAIETYCELNSIEYHVMPKSVIQECKVLPWALQQARENIVSPDGFIWFFQSGMRPGKDLIKNAETMFRHYPETGILLPVVENHEKKVSHSFGQITREGHIHTFPVGMSVTHPLNSCARNVDATDSPFFIIRNRVLTEFFYNTSFYGNSLDGNSLDGNSLDGNSLDGNSLDGNSFDGNSFDGYYTAPYQMTELIWQLKKRDYKVRFDPRISFAGDRFKDEIPEDIVDMLTLSSSDEKLSVEVVDADQYEEPHQEIREHFDDQDGDKEDRFDEPYEWVIDHDRISFLKRWRKELFYKPAAYDDISVLLNPDRQTTALVIDLTLPTFDEDSGSLRMFEILKMLVELGIRVTFFPDNLDCTPKYRRALEFMGIEVFCGDYGIADALAGRQYDIIMLSRVDIGHRYMNIVKLLNPNARIYYDTVDIHYVREFRQAEIELDDNMRRRAVKTRQKELANAVMSDVVFTVTEDDKKHLLKEIPSLDCFVLPNIHRKLPFDISWEDTDGLVFIGNYNHPPNEDAVFYFVENVLPLVQKKIPDICLYLVGSYMKDAMKALASESIKAVGWVEDVEPELVKRRVMVSYLRYGAGMKGKIGQAMSLGLPVVSTTIGAEGMGLKDQENVMVADDPEVFAEKICQLYSDKKVWEAISGNSRKYIYSRYGIDVIKEKLKNFLDEDLKNSVVSQICGPLSGNTYQ</sequence>
<evidence type="ECO:0000313" key="2">
    <source>
        <dbReference type="Proteomes" id="UP000191931"/>
    </source>
</evidence>
<protein>
    <submittedName>
        <fullName evidence="1">Putative Glycosyltransferase</fullName>
    </submittedName>
</protein>
<organism evidence="1 2">
    <name type="scientific">Desulfamplus magnetovallimortis</name>
    <dbReference type="NCBI Taxonomy" id="1246637"/>
    <lineage>
        <taxon>Bacteria</taxon>
        <taxon>Pseudomonadati</taxon>
        <taxon>Thermodesulfobacteriota</taxon>
        <taxon>Desulfobacteria</taxon>
        <taxon>Desulfobacterales</taxon>
        <taxon>Desulfobacteraceae</taxon>
        <taxon>Desulfamplus</taxon>
    </lineage>
</organism>
<dbReference type="Proteomes" id="UP000191931">
    <property type="component" value="Unassembled WGS sequence"/>
</dbReference>
<dbReference type="CDD" id="cd03801">
    <property type="entry name" value="GT4_PimA-like"/>
    <property type="match status" value="1"/>
</dbReference>
<proteinExistence type="predicted"/>
<keyword evidence="1" id="KW-0808">Transferase</keyword>